<dbReference type="PROSITE" id="PS51257">
    <property type="entry name" value="PROKAR_LIPOPROTEIN"/>
    <property type="match status" value="1"/>
</dbReference>
<feature type="domain" description="Spore germination protein N-terminal" evidence="9">
    <location>
        <begin position="24"/>
        <end position="199"/>
    </location>
</feature>
<dbReference type="InterPro" id="IPR008844">
    <property type="entry name" value="Spore_GerAC-like"/>
</dbReference>
<evidence type="ECO:0000256" key="1">
    <source>
        <dbReference type="ARBA" id="ARBA00004635"/>
    </source>
</evidence>
<evidence type="ECO:0000256" key="2">
    <source>
        <dbReference type="ARBA" id="ARBA00007886"/>
    </source>
</evidence>
<comment type="subcellular location">
    <subcellularLocation>
        <location evidence="1">Membrane</location>
        <topology evidence="1">Lipid-anchor</topology>
    </subcellularLocation>
</comment>
<feature type="domain" description="Spore germination GerAC-like C-terminal" evidence="8">
    <location>
        <begin position="225"/>
        <end position="389"/>
    </location>
</feature>
<evidence type="ECO:0000256" key="6">
    <source>
        <dbReference type="ARBA" id="ARBA00023139"/>
    </source>
</evidence>
<dbReference type="Pfam" id="PF25198">
    <property type="entry name" value="Spore_GerAC_N"/>
    <property type="match status" value="1"/>
</dbReference>
<comment type="similarity">
    <text evidence="2">Belongs to the GerABKC lipoprotein family.</text>
</comment>
<dbReference type="InterPro" id="IPR046953">
    <property type="entry name" value="Spore_GerAC-like_C"/>
</dbReference>
<dbReference type="Gene3D" id="3.30.300.210">
    <property type="entry name" value="Nutrient germinant receptor protein C, domain 3"/>
    <property type="match status" value="1"/>
</dbReference>
<dbReference type="NCBIfam" id="TIGR02887">
    <property type="entry name" value="spore_ger_x_C"/>
    <property type="match status" value="1"/>
</dbReference>
<comment type="caution">
    <text evidence="10">The sequence shown here is derived from an EMBL/GenBank/DDBJ whole genome shotgun (WGS) entry which is preliminary data.</text>
</comment>
<evidence type="ECO:0000313" key="11">
    <source>
        <dbReference type="Proteomes" id="UP000639396"/>
    </source>
</evidence>
<accession>A0A927CGB3</accession>
<keyword evidence="11" id="KW-1185">Reference proteome</keyword>
<sequence>MKPATIIAVLLTVVLLSVTTGCWNRKELNDLAITAGLGIDLTDNGEYRVSAQVVKPGEITKSKGSSLSSPVLLYSETGSTVFEAIRKMTISSPRKIYLAHLRILVIGEKLARKGIGEALDLVSRDQELRTDFFIVVAKGGKAEDVLKALTPLDIIPSVKMFNSLEISEKVWAPTAKVTLDKLVTAFASTGRQPVLSAIQLIGDKEIGNQTANLERIEQAAYLKYTGLAALREDKLVGWLNENESKGLNYMLGNVKSTVGFVNCPGGGKTAMEVIRTNSTLKARIVDGEPVADVVVRMETNVGEVMCKIDLTKEESILDLEKRSNKMVQSFIAAALQQAQKQLKVDIFGFGEAVHRADPKVWRQLEPDWDRHFSNMQIHVKVISKVRRVGTTNNSFLNKLKGDPG</sequence>
<gene>
    <name evidence="10" type="ORF">IDH45_31165</name>
</gene>
<reference evidence="10" key="1">
    <citation type="submission" date="2020-09" db="EMBL/GenBank/DDBJ databases">
        <title>A novel bacterium of genus Paenibacillus, isolated from South China Sea.</title>
        <authorList>
            <person name="Huang H."/>
            <person name="Mo K."/>
            <person name="Hu Y."/>
        </authorList>
    </citation>
    <scope>NUCLEOTIDE SEQUENCE</scope>
    <source>
        <strain evidence="10">IB182363</strain>
    </source>
</reference>
<dbReference type="Proteomes" id="UP000639396">
    <property type="component" value="Unassembled WGS sequence"/>
</dbReference>
<keyword evidence="4" id="KW-0732">Signal</keyword>
<name>A0A927CGB3_9BACL</name>
<protein>
    <submittedName>
        <fullName evidence="10">Ger(X)C family spore germination protein</fullName>
    </submittedName>
</protein>
<organism evidence="10 11">
    <name type="scientific">Paenibacillus oceani</name>
    <dbReference type="NCBI Taxonomy" id="2772510"/>
    <lineage>
        <taxon>Bacteria</taxon>
        <taxon>Bacillati</taxon>
        <taxon>Bacillota</taxon>
        <taxon>Bacilli</taxon>
        <taxon>Bacillales</taxon>
        <taxon>Paenibacillaceae</taxon>
        <taxon>Paenibacillus</taxon>
    </lineage>
</organism>
<evidence type="ECO:0000256" key="7">
    <source>
        <dbReference type="ARBA" id="ARBA00023288"/>
    </source>
</evidence>
<dbReference type="InterPro" id="IPR038501">
    <property type="entry name" value="Spore_GerAC_C_sf"/>
</dbReference>
<dbReference type="AlphaFoldDB" id="A0A927CGB3"/>
<dbReference type="Pfam" id="PF05504">
    <property type="entry name" value="Spore_GerAC"/>
    <property type="match status" value="1"/>
</dbReference>
<evidence type="ECO:0000256" key="3">
    <source>
        <dbReference type="ARBA" id="ARBA00022544"/>
    </source>
</evidence>
<dbReference type="GO" id="GO:0009847">
    <property type="term" value="P:spore germination"/>
    <property type="evidence" value="ECO:0007669"/>
    <property type="project" value="InterPro"/>
</dbReference>
<keyword evidence="5" id="KW-0472">Membrane</keyword>
<evidence type="ECO:0000256" key="5">
    <source>
        <dbReference type="ARBA" id="ARBA00023136"/>
    </source>
</evidence>
<dbReference type="EMBL" id="JACXJA010000059">
    <property type="protein sequence ID" value="MBD2866442.1"/>
    <property type="molecule type" value="Genomic_DNA"/>
</dbReference>
<dbReference type="PANTHER" id="PTHR35789">
    <property type="entry name" value="SPORE GERMINATION PROTEIN B3"/>
    <property type="match status" value="1"/>
</dbReference>
<keyword evidence="6" id="KW-0564">Palmitate</keyword>
<dbReference type="InterPro" id="IPR057336">
    <property type="entry name" value="GerAC_N"/>
</dbReference>
<evidence type="ECO:0000259" key="8">
    <source>
        <dbReference type="Pfam" id="PF05504"/>
    </source>
</evidence>
<proteinExistence type="inferred from homology"/>
<evidence type="ECO:0000259" key="9">
    <source>
        <dbReference type="Pfam" id="PF25198"/>
    </source>
</evidence>
<dbReference type="GO" id="GO:0016020">
    <property type="term" value="C:membrane"/>
    <property type="evidence" value="ECO:0007669"/>
    <property type="project" value="UniProtKB-SubCell"/>
</dbReference>
<dbReference type="RefSeq" id="WP_190932060.1">
    <property type="nucleotide sequence ID" value="NZ_JACXJA010000059.1"/>
</dbReference>
<keyword evidence="7" id="KW-0449">Lipoprotein</keyword>
<dbReference type="Gene3D" id="6.20.190.10">
    <property type="entry name" value="Nutrient germinant receptor protein C, domain 1"/>
    <property type="match status" value="1"/>
</dbReference>
<evidence type="ECO:0000256" key="4">
    <source>
        <dbReference type="ARBA" id="ARBA00022729"/>
    </source>
</evidence>
<keyword evidence="3" id="KW-0309">Germination</keyword>
<dbReference type="PANTHER" id="PTHR35789:SF1">
    <property type="entry name" value="SPORE GERMINATION PROTEIN B3"/>
    <property type="match status" value="1"/>
</dbReference>
<evidence type="ECO:0000313" key="10">
    <source>
        <dbReference type="EMBL" id="MBD2866442.1"/>
    </source>
</evidence>